<evidence type="ECO:0000256" key="3">
    <source>
        <dbReference type="ARBA" id="ARBA00022898"/>
    </source>
</evidence>
<evidence type="ECO:0000256" key="1">
    <source>
        <dbReference type="ARBA" id="ARBA00001933"/>
    </source>
</evidence>
<evidence type="ECO:0000313" key="5">
    <source>
        <dbReference type="EMBL" id="ANF56238.1"/>
    </source>
</evidence>
<dbReference type="STRING" id="376489.A5892_01135"/>
<dbReference type="SUPFAM" id="SSF53383">
    <property type="entry name" value="PLP-dependent transferases"/>
    <property type="match status" value="1"/>
</dbReference>
<dbReference type="Gene3D" id="3.40.640.10">
    <property type="entry name" value="Type I PLP-dependent aspartate aminotransferase-like (Major domain)"/>
    <property type="match status" value="1"/>
</dbReference>
<dbReference type="Pfam" id="PF00202">
    <property type="entry name" value="Aminotran_3"/>
    <property type="match status" value="1"/>
</dbReference>
<dbReference type="InterPro" id="IPR015422">
    <property type="entry name" value="PyrdxlP-dep_Trfase_small"/>
</dbReference>
<comment type="similarity">
    <text evidence="2 4">Belongs to the class-III pyridoxal-phosphate-dependent aminotransferase family.</text>
</comment>
<name>A0A172YAH6_9GAMM</name>
<comment type="cofactor">
    <cofactor evidence="1">
        <name>pyridoxal 5'-phosphate</name>
        <dbReference type="ChEBI" id="CHEBI:597326"/>
    </cofactor>
</comment>
<dbReference type="CDD" id="cd00610">
    <property type="entry name" value="OAT_like"/>
    <property type="match status" value="1"/>
</dbReference>
<dbReference type="InterPro" id="IPR015421">
    <property type="entry name" value="PyrdxlP-dep_Trfase_major"/>
</dbReference>
<dbReference type="PANTHER" id="PTHR45688">
    <property type="match status" value="1"/>
</dbReference>
<evidence type="ECO:0000256" key="2">
    <source>
        <dbReference type="ARBA" id="ARBA00008954"/>
    </source>
</evidence>
<keyword evidence="6" id="KW-1185">Reference proteome</keyword>
<evidence type="ECO:0000256" key="4">
    <source>
        <dbReference type="RuleBase" id="RU003560"/>
    </source>
</evidence>
<evidence type="ECO:0000313" key="6">
    <source>
        <dbReference type="Proteomes" id="UP000077875"/>
    </source>
</evidence>
<dbReference type="InterPro" id="IPR049704">
    <property type="entry name" value="Aminotrans_3_PPA_site"/>
</dbReference>
<dbReference type="EMBL" id="CP015243">
    <property type="protein sequence ID" value="ANF56238.1"/>
    <property type="molecule type" value="Genomic_DNA"/>
</dbReference>
<dbReference type="InterPro" id="IPR015424">
    <property type="entry name" value="PyrdxlP-dep_Trfase"/>
</dbReference>
<dbReference type="RefSeq" id="WP_064121227.1">
    <property type="nucleotide sequence ID" value="NZ_CP015243.1"/>
</dbReference>
<dbReference type="KEGG" id="haa:A5892_01135"/>
<gene>
    <name evidence="5" type="ORF">A5892_01135</name>
</gene>
<dbReference type="PROSITE" id="PS00600">
    <property type="entry name" value="AA_TRANSFER_CLASS_3"/>
    <property type="match status" value="1"/>
</dbReference>
<dbReference type="AlphaFoldDB" id="A0A172YAH6"/>
<keyword evidence="3 4" id="KW-0663">Pyridoxal phosphate</keyword>
<keyword evidence="5" id="KW-0032">Aminotransferase</keyword>
<protein>
    <submittedName>
        <fullName evidence="5">4-aminobutyrate aminotransferase</fullName>
    </submittedName>
</protein>
<dbReference type="InterPro" id="IPR005814">
    <property type="entry name" value="Aminotrans_3"/>
</dbReference>
<reference evidence="5 6" key="1">
    <citation type="submission" date="2016-04" db="EMBL/GenBank/DDBJ databases">
        <title>Complete Genome Sequence of Halotalea alkalilenta IHB B 13600.</title>
        <authorList>
            <person name="Swarnkar M.K."/>
            <person name="Sharma A."/>
            <person name="Kaushal K."/>
            <person name="Soni R."/>
            <person name="Rana S."/>
            <person name="Singh A.K."/>
            <person name="Gulati A."/>
        </authorList>
    </citation>
    <scope>NUCLEOTIDE SEQUENCE [LARGE SCALE GENOMIC DNA]</scope>
    <source>
        <strain evidence="5 6">IHB B 13600</strain>
    </source>
</reference>
<dbReference type="GO" id="GO:0030170">
    <property type="term" value="F:pyridoxal phosphate binding"/>
    <property type="evidence" value="ECO:0007669"/>
    <property type="project" value="InterPro"/>
</dbReference>
<dbReference type="GO" id="GO:0008483">
    <property type="term" value="F:transaminase activity"/>
    <property type="evidence" value="ECO:0007669"/>
    <property type="project" value="UniProtKB-KW"/>
</dbReference>
<sequence>MSGLDADDRALLERRRKVLGGAYRLFYDQPLHPQRGEGVWLYDRHDRAYLDAYNNVACLGHCHPHVVAAISRQAARLNTHTRYLDETILDCAERLLATLPPPLAQVIFTCTGSEANDLAYRIACQYTGAQGLIVTRMAYHGVTQALAQASPSLGAQVPLGTHVRTVELPDACDRDALTPAQRFAAQVQRAVNELAAAGIRPAALLLDSVFASDGIVTDPAGFIAPAVEVIHRAGGLFIADEVQAGLARLGEPFWGFVRHRVSPDIVTLGKPFGNGHPVAAVVARRECMEAFGQASRYFNTFGGNPVSCAAALAVLEVIEREGIPKRVEEVGEYLRRGLGQLAALHPEIGQVRGAGLFIAVAFASNAERSAAAIARAVVEGMRERGVLLSLTGAGGDVLKIRPPLVFERQHADILVERLDQTLAALRAGPPPMT</sequence>
<accession>A0A172YAH6</accession>
<organism evidence="5 6">
    <name type="scientific">Halotalea alkalilenta</name>
    <dbReference type="NCBI Taxonomy" id="376489"/>
    <lineage>
        <taxon>Bacteria</taxon>
        <taxon>Pseudomonadati</taxon>
        <taxon>Pseudomonadota</taxon>
        <taxon>Gammaproteobacteria</taxon>
        <taxon>Oceanospirillales</taxon>
        <taxon>Halomonadaceae</taxon>
        <taxon>Halotalea</taxon>
    </lineage>
</organism>
<dbReference type="Gene3D" id="3.90.1150.10">
    <property type="entry name" value="Aspartate Aminotransferase, domain 1"/>
    <property type="match status" value="1"/>
</dbReference>
<dbReference type="PANTHER" id="PTHR45688:SF13">
    <property type="entry name" value="ALANINE--GLYOXYLATE AMINOTRANSFERASE 2-LIKE"/>
    <property type="match status" value="1"/>
</dbReference>
<keyword evidence="5" id="KW-0808">Transferase</keyword>
<dbReference type="Proteomes" id="UP000077875">
    <property type="component" value="Chromosome"/>
</dbReference>
<dbReference type="PIRSF" id="PIRSF000521">
    <property type="entry name" value="Transaminase_4ab_Lys_Orn"/>
    <property type="match status" value="1"/>
</dbReference>
<proteinExistence type="inferred from homology"/>